<dbReference type="FunFam" id="3.30.160.60:FF:000145">
    <property type="entry name" value="Zinc finger protein 574"/>
    <property type="match status" value="1"/>
</dbReference>
<evidence type="ECO:0000256" key="2">
    <source>
        <dbReference type="ARBA" id="ARBA00022723"/>
    </source>
</evidence>
<gene>
    <name evidence="10" type="ORF">FOA43_000941</name>
</gene>
<feature type="region of interest" description="Disordered" evidence="8">
    <location>
        <begin position="340"/>
        <end position="371"/>
    </location>
</feature>
<keyword evidence="11" id="KW-1185">Reference proteome</keyword>
<dbReference type="Proteomes" id="UP000662931">
    <property type="component" value="Chromosome 1"/>
</dbReference>
<dbReference type="RefSeq" id="XP_038777194.1">
    <property type="nucleotide sequence ID" value="XM_038921266.1"/>
</dbReference>
<dbReference type="SUPFAM" id="SSF57667">
    <property type="entry name" value="beta-beta-alpha zinc fingers"/>
    <property type="match status" value="1"/>
</dbReference>
<dbReference type="OrthoDB" id="10018191at2759"/>
<keyword evidence="5" id="KW-0862">Zinc</keyword>
<dbReference type="SMART" id="SM00355">
    <property type="entry name" value="ZnF_C2H2"/>
    <property type="match status" value="2"/>
</dbReference>
<dbReference type="Pfam" id="PF00096">
    <property type="entry name" value="zf-C2H2"/>
    <property type="match status" value="2"/>
</dbReference>
<evidence type="ECO:0000256" key="6">
    <source>
        <dbReference type="ARBA" id="ARBA00023242"/>
    </source>
</evidence>
<comment type="subcellular location">
    <subcellularLocation>
        <location evidence="1">Nucleus</location>
    </subcellularLocation>
</comment>
<dbReference type="GO" id="GO:0000785">
    <property type="term" value="C:chromatin"/>
    <property type="evidence" value="ECO:0007669"/>
    <property type="project" value="TreeGrafter"/>
</dbReference>
<evidence type="ECO:0000256" key="3">
    <source>
        <dbReference type="ARBA" id="ARBA00022737"/>
    </source>
</evidence>
<feature type="region of interest" description="Disordered" evidence="8">
    <location>
        <begin position="1"/>
        <end position="86"/>
    </location>
</feature>
<dbReference type="GO" id="GO:0005634">
    <property type="term" value="C:nucleus"/>
    <property type="evidence" value="ECO:0007669"/>
    <property type="project" value="UniProtKB-SubCell"/>
</dbReference>
<evidence type="ECO:0000313" key="11">
    <source>
        <dbReference type="Proteomes" id="UP000662931"/>
    </source>
</evidence>
<dbReference type="EMBL" id="CP064812">
    <property type="protein sequence ID" value="QPG73629.1"/>
    <property type="molecule type" value="Genomic_DNA"/>
</dbReference>
<dbReference type="KEGG" id="bnn:FOA43_000941"/>
<accession>A0A875S1A3</accession>
<evidence type="ECO:0000256" key="5">
    <source>
        <dbReference type="ARBA" id="ARBA00022833"/>
    </source>
</evidence>
<keyword evidence="2" id="KW-0479">Metal-binding</keyword>
<dbReference type="InterPro" id="IPR036236">
    <property type="entry name" value="Znf_C2H2_sf"/>
</dbReference>
<keyword evidence="6" id="KW-0539">Nucleus</keyword>
<dbReference type="InterPro" id="IPR013087">
    <property type="entry name" value="Znf_C2H2_type"/>
</dbReference>
<evidence type="ECO:0000256" key="4">
    <source>
        <dbReference type="ARBA" id="ARBA00022771"/>
    </source>
</evidence>
<proteinExistence type="predicted"/>
<feature type="compositionally biased region" description="Low complexity" evidence="8">
    <location>
        <begin position="44"/>
        <end position="73"/>
    </location>
</feature>
<feature type="compositionally biased region" description="Low complexity" evidence="8">
    <location>
        <begin position="349"/>
        <end position="366"/>
    </location>
</feature>
<evidence type="ECO:0000313" key="10">
    <source>
        <dbReference type="EMBL" id="QPG73629.1"/>
    </source>
</evidence>
<dbReference type="GO" id="GO:0000981">
    <property type="term" value="F:DNA-binding transcription factor activity, RNA polymerase II-specific"/>
    <property type="evidence" value="ECO:0007669"/>
    <property type="project" value="InterPro"/>
</dbReference>
<name>A0A875S1A3_EENNA</name>
<sequence>MQMPPTFGSIDSKGDVLGAMGRVNGSAGSTAPNYFNNSDDSSDLSDPSDPSDLNAPNGSHGSNASNASNASNGPLKVATHKLSSKSTVVPDEFTVKGATPSGKPRLYVCRVCTRAFARQEHLKRHERSHTKEKPFACSICSRKFSRRDLLLRHSTKLHAGAANAVPRLRRRSVRSKNPKNGVKSAKVGSIPMTKVASAPAKAALANSATNANYPATTSANFESVLHSSTALNPFFSSIDDPLGSSAPSWIQNVRKEEPSQQMHLHDPFQFPTNSNPANSDIPTLITVPTHDRRRASFSAMGGDNYAVADQVPYAVDSVEFSTPQYYGLEGESEKWLNHVTSGDTQSNASPDPISSLNDSSSSGDRPPNLGYSFYDVPSRNFGTLFTHAATKSVPKSVLQSRLRSISSTLLESVQETENEMAASASKVADSTTAFVATATATATPQKPGVEKVKSWQQTLFNQDINYLETIADLNVSKPYDIPQGYSFYGEDQAFPRDSSLSSNATISPSLLDNLRSTSSKINPDDVQKDTGFSSKDLAFNDFFMSDDACKKYSRVNLFSPTIRNYIYQSLAQYPFLGVVSPTIPKNDKLNHYVEEFKTRFLIHLPFIHQSLLNEYSLMVTTLSSVESDIIKDENFIYNIRVSFVCLPLLVAALGAVVSNSKADAANLYEASRRCTHVYLETRKKLKKQSDLGSDASSGSRKKNESGIHTPKTTDGSTSPLWLIQSLTLSVIYGLFADEDTSLNVVIRQVNALSFLVKSSGLNRISFDFSNCPNVTQIYFDNFIRYESTVRTIHTVFHISCMLCTLYNISPSLRAEELFVDLPSATMLWKCTSVEEFKKLLENFDFSPQNYQDALVELLHIDLSTFDANTGLLGGHNFLSENHISEFGLVCLQNGLHQLAYFLELKDEGSSPSLSPVVSGPDELHNVSREKFFLISQAWDSMLRAFKLYNDTAEVYNDSKILNRFLSLRLNGMMKLEKVKECVWLKNFLRANEVYYENLNYTESQMRDSDFKKGLIQMSGDSIGIIKLFFFREDSSLIGSLREEDLDMLNSEISQLADLCGVGDDISKVNLNVTHRVSIEMQVLFDVFLALSKYVTNFENIFKMRMKENGLSSFSLLQHFGLSSMVFNDGSKILETESDKQLDDQMYKSYLRIMKVYLSLEHFLKVNYEYQDFEEEFFSLTISNVVRESHVPSSECVMKDKELIISELVQFKLSHRLLKLGSFLMNFLYDRNCKFMIFKQLSAALFHLRIYLEAKE</sequence>
<organism evidence="10 11">
    <name type="scientific">Eeniella nana</name>
    <name type="common">Yeast</name>
    <name type="synonym">Brettanomyces nanus</name>
    <dbReference type="NCBI Taxonomy" id="13502"/>
    <lineage>
        <taxon>Eukaryota</taxon>
        <taxon>Fungi</taxon>
        <taxon>Dikarya</taxon>
        <taxon>Ascomycota</taxon>
        <taxon>Saccharomycotina</taxon>
        <taxon>Pichiomycetes</taxon>
        <taxon>Pichiales</taxon>
        <taxon>Pichiaceae</taxon>
        <taxon>Brettanomyces</taxon>
    </lineage>
</organism>
<dbReference type="GO" id="GO:0000978">
    <property type="term" value="F:RNA polymerase II cis-regulatory region sequence-specific DNA binding"/>
    <property type="evidence" value="ECO:0007669"/>
    <property type="project" value="InterPro"/>
</dbReference>
<dbReference type="PROSITE" id="PS00028">
    <property type="entry name" value="ZINC_FINGER_C2H2_1"/>
    <property type="match status" value="2"/>
</dbReference>
<dbReference type="GO" id="GO:0008270">
    <property type="term" value="F:zinc ion binding"/>
    <property type="evidence" value="ECO:0007669"/>
    <property type="project" value="UniProtKB-KW"/>
</dbReference>
<dbReference type="InterPro" id="IPR051059">
    <property type="entry name" value="VerF-like"/>
</dbReference>
<evidence type="ECO:0000256" key="1">
    <source>
        <dbReference type="ARBA" id="ARBA00004123"/>
    </source>
</evidence>
<evidence type="ECO:0000256" key="8">
    <source>
        <dbReference type="SAM" id="MobiDB-lite"/>
    </source>
</evidence>
<dbReference type="Gene3D" id="3.30.160.60">
    <property type="entry name" value="Classic Zinc Finger"/>
    <property type="match status" value="2"/>
</dbReference>
<feature type="domain" description="C2H2-type" evidence="9">
    <location>
        <begin position="107"/>
        <end position="134"/>
    </location>
</feature>
<dbReference type="PANTHER" id="PTHR40626:SF28">
    <property type="entry name" value="REGULATORY PROTEIN ADR1"/>
    <property type="match status" value="1"/>
</dbReference>
<reference evidence="10" key="1">
    <citation type="submission" date="2020-10" db="EMBL/GenBank/DDBJ databases">
        <authorList>
            <person name="Roach M.J.R."/>
        </authorList>
    </citation>
    <scope>NUCLEOTIDE SEQUENCE</scope>
    <source>
        <strain evidence="10">CBS 1945</strain>
    </source>
</reference>
<feature type="compositionally biased region" description="Polar residues" evidence="8">
    <location>
        <begin position="26"/>
        <end position="37"/>
    </location>
</feature>
<keyword evidence="3" id="KW-0677">Repeat</keyword>
<feature type="domain" description="C2H2-type" evidence="9">
    <location>
        <begin position="135"/>
        <end position="163"/>
    </location>
</feature>
<dbReference type="AlphaFoldDB" id="A0A875S1A3"/>
<dbReference type="GeneID" id="62194342"/>
<dbReference type="PANTHER" id="PTHR40626">
    <property type="entry name" value="MIP31509P"/>
    <property type="match status" value="1"/>
</dbReference>
<evidence type="ECO:0000259" key="9">
    <source>
        <dbReference type="PROSITE" id="PS50157"/>
    </source>
</evidence>
<evidence type="ECO:0000256" key="7">
    <source>
        <dbReference type="PROSITE-ProRule" id="PRU00042"/>
    </source>
</evidence>
<keyword evidence="4 7" id="KW-0863">Zinc-finger</keyword>
<dbReference type="PROSITE" id="PS50157">
    <property type="entry name" value="ZINC_FINGER_C2H2_2"/>
    <property type="match status" value="2"/>
</dbReference>
<feature type="region of interest" description="Disordered" evidence="8">
    <location>
        <begin position="689"/>
        <end position="715"/>
    </location>
</feature>
<protein>
    <recommendedName>
        <fullName evidence="9">C2H2-type domain-containing protein</fullName>
    </recommendedName>
</protein>